<comment type="caution">
    <text evidence="2">The sequence shown here is derived from an EMBL/GenBank/DDBJ whole genome shotgun (WGS) entry which is preliminary data.</text>
</comment>
<dbReference type="RefSeq" id="WP_115569470.1">
    <property type="nucleotide sequence ID" value="NZ_NXLV01000005.1"/>
</dbReference>
<dbReference type="OrthoDB" id="5339202at2"/>
<dbReference type="NCBIfam" id="NF000664">
    <property type="entry name" value="PRK00031.2-2"/>
    <property type="match status" value="1"/>
</dbReference>
<dbReference type="AlphaFoldDB" id="A0A3D8J2J1"/>
<dbReference type="PANTHER" id="PTHR35869:SF1">
    <property type="entry name" value="OUTER-MEMBRANE LIPOPROTEIN CARRIER PROTEIN"/>
    <property type="match status" value="1"/>
</dbReference>
<protein>
    <submittedName>
        <fullName evidence="2">Outer membrane lipoprotein chaperone LolA</fullName>
    </submittedName>
</protein>
<accession>A0A3D8J2J1</accession>
<keyword evidence="2" id="KW-0449">Lipoprotein</keyword>
<name>A0A3D8J2J1_9HELI</name>
<dbReference type="InterPro" id="IPR004564">
    <property type="entry name" value="OM_lipoprot_carrier_LolA-like"/>
</dbReference>
<dbReference type="NCBIfam" id="NF000663">
    <property type="entry name" value="PRK00031.2-1"/>
    <property type="match status" value="1"/>
</dbReference>
<reference evidence="2 3" key="1">
    <citation type="submission" date="2018-04" db="EMBL/GenBank/DDBJ databases">
        <title>Novel Campyloabacter and Helicobacter Species and Strains.</title>
        <authorList>
            <person name="Mannion A.J."/>
            <person name="Shen Z."/>
            <person name="Fox J.G."/>
        </authorList>
    </citation>
    <scope>NUCLEOTIDE SEQUENCE [LARGE SCALE GENOMIC DNA]</scope>
    <source>
        <strain evidence="2 3">MIT 04-9366</strain>
    </source>
</reference>
<organism evidence="2 3">
    <name type="scientific">Helicobacter brantae</name>
    <dbReference type="NCBI Taxonomy" id="375927"/>
    <lineage>
        <taxon>Bacteria</taxon>
        <taxon>Pseudomonadati</taxon>
        <taxon>Campylobacterota</taxon>
        <taxon>Epsilonproteobacteria</taxon>
        <taxon>Campylobacterales</taxon>
        <taxon>Helicobacteraceae</taxon>
        <taxon>Helicobacter</taxon>
    </lineage>
</organism>
<dbReference type="CDD" id="cd16325">
    <property type="entry name" value="LolA"/>
    <property type="match status" value="1"/>
</dbReference>
<dbReference type="PANTHER" id="PTHR35869">
    <property type="entry name" value="OUTER-MEMBRANE LIPOPROTEIN CARRIER PROTEIN"/>
    <property type="match status" value="1"/>
</dbReference>
<dbReference type="Pfam" id="PF03548">
    <property type="entry name" value="LolA"/>
    <property type="match status" value="1"/>
</dbReference>
<dbReference type="EMBL" id="NXLV01000005">
    <property type="protein sequence ID" value="RDU70981.1"/>
    <property type="molecule type" value="Genomic_DNA"/>
</dbReference>
<evidence type="ECO:0000313" key="2">
    <source>
        <dbReference type="EMBL" id="RDU70981.1"/>
    </source>
</evidence>
<gene>
    <name evidence="2" type="ORF">CQA58_04165</name>
</gene>
<sequence length="168" mass="19300">MKKICSFFLIFSSLFGLEINSIRADFTQSIQSQPIAYEGRFVATSPNLAKWEYTTPLKKVVYINANKVIAYEPMLSQVIIKRIEAHLDFIAILQKAKQDLKDPNLYHSKIDNITYTIQLQNNLPERIFYEDSLGEGVVITLKNVVLNQKIPKEEFVFEIPSGIDVIEE</sequence>
<keyword evidence="1" id="KW-0732">Signal</keyword>
<dbReference type="Gene3D" id="2.50.20.10">
    <property type="entry name" value="Lipoprotein localisation LolA/LolB/LppX"/>
    <property type="match status" value="2"/>
</dbReference>
<dbReference type="InterPro" id="IPR029046">
    <property type="entry name" value="LolA/LolB/LppX"/>
</dbReference>
<dbReference type="SUPFAM" id="SSF89392">
    <property type="entry name" value="Prokaryotic lipoproteins and lipoprotein localization factors"/>
    <property type="match status" value="1"/>
</dbReference>
<proteinExistence type="predicted"/>
<evidence type="ECO:0000256" key="1">
    <source>
        <dbReference type="ARBA" id="ARBA00022729"/>
    </source>
</evidence>
<keyword evidence="3" id="KW-1185">Reference proteome</keyword>
<dbReference type="Proteomes" id="UP000257045">
    <property type="component" value="Unassembled WGS sequence"/>
</dbReference>
<evidence type="ECO:0000313" key="3">
    <source>
        <dbReference type="Proteomes" id="UP000257045"/>
    </source>
</evidence>